<dbReference type="InterPro" id="IPR013761">
    <property type="entry name" value="SAM/pointed_sf"/>
</dbReference>
<feature type="compositionally biased region" description="Low complexity" evidence="4">
    <location>
        <begin position="331"/>
        <end position="344"/>
    </location>
</feature>
<keyword evidence="2 3" id="KW-0238">DNA-binding</keyword>
<dbReference type="EMBL" id="HG994593">
    <property type="protein sequence ID" value="CAF2845000.1"/>
    <property type="molecule type" value="Genomic_DNA"/>
</dbReference>
<evidence type="ECO:0000256" key="3">
    <source>
        <dbReference type="RuleBase" id="RU004019"/>
    </source>
</evidence>
<name>A0A7R8H3E9_LEPSM</name>
<dbReference type="Gene3D" id="1.10.150.50">
    <property type="entry name" value="Transcription Factor, Ets-1"/>
    <property type="match status" value="1"/>
</dbReference>
<dbReference type="GO" id="GO:0000981">
    <property type="term" value="F:DNA-binding transcription factor activity, RNA polymerase II-specific"/>
    <property type="evidence" value="ECO:0007669"/>
    <property type="project" value="TreeGrafter"/>
</dbReference>
<dbReference type="OrthoDB" id="10602021at2759"/>
<reference evidence="5" key="1">
    <citation type="submission" date="2021-02" db="EMBL/GenBank/DDBJ databases">
        <authorList>
            <person name="Bekaert M."/>
        </authorList>
    </citation>
    <scope>NUCLEOTIDE SEQUENCE</scope>
    <source>
        <strain evidence="5">IoA-00</strain>
    </source>
</reference>
<proteinExistence type="inferred from homology"/>
<dbReference type="InterPro" id="IPR046328">
    <property type="entry name" value="ETS_fam"/>
</dbReference>
<dbReference type="PRINTS" id="PR00454">
    <property type="entry name" value="ETSDOMAIN"/>
</dbReference>
<evidence type="ECO:0000256" key="4">
    <source>
        <dbReference type="SAM" id="MobiDB-lite"/>
    </source>
</evidence>
<keyword evidence="3" id="KW-0539">Nucleus</keyword>
<dbReference type="PROSITE" id="PS51433">
    <property type="entry name" value="PNT"/>
    <property type="match status" value="1"/>
</dbReference>
<evidence type="ECO:0008006" key="7">
    <source>
        <dbReference type="Google" id="ProtNLM"/>
    </source>
</evidence>
<dbReference type="PANTHER" id="PTHR11849">
    <property type="entry name" value="ETS"/>
    <property type="match status" value="1"/>
</dbReference>
<dbReference type="Pfam" id="PF02198">
    <property type="entry name" value="SAM_PNT"/>
    <property type="match status" value="1"/>
</dbReference>
<feature type="compositionally biased region" description="Polar residues" evidence="4">
    <location>
        <begin position="129"/>
        <end position="143"/>
    </location>
</feature>
<dbReference type="Pfam" id="PF00178">
    <property type="entry name" value="Ets"/>
    <property type="match status" value="1"/>
</dbReference>
<dbReference type="GO" id="GO:0005634">
    <property type="term" value="C:nucleus"/>
    <property type="evidence" value="ECO:0007669"/>
    <property type="project" value="UniProtKB-SubCell"/>
</dbReference>
<evidence type="ECO:0000313" key="5">
    <source>
        <dbReference type="EMBL" id="CAF2845000.1"/>
    </source>
</evidence>
<dbReference type="PROSITE" id="PS00345">
    <property type="entry name" value="ETS_DOMAIN_1"/>
    <property type="match status" value="1"/>
</dbReference>
<organism evidence="5 6">
    <name type="scientific">Lepeophtheirus salmonis</name>
    <name type="common">Salmon louse</name>
    <name type="synonym">Caligus salmonis</name>
    <dbReference type="NCBI Taxonomy" id="72036"/>
    <lineage>
        <taxon>Eukaryota</taxon>
        <taxon>Metazoa</taxon>
        <taxon>Ecdysozoa</taxon>
        <taxon>Arthropoda</taxon>
        <taxon>Crustacea</taxon>
        <taxon>Multicrustacea</taxon>
        <taxon>Hexanauplia</taxon>
        <taxon>Copepoda</taxon>
        <taxon>Siphonostomatoida</taxon>
        <taxon>Caligidae</taxon>
        <taxon>Lepeophtheirus</taxon>
    </lineage>
</organism>
<comment type="subcellular location">
    <subcellularLocation>
        <location evidence="3">Nucleus</location>
    </subcellularLocation>
</comment>
<dbReference type="SUPFAM" id="SSF47769">
    <property type="entry name" value="SAM/Pointed domain"/>
    <property type="match status" value="1"/>
</dbReference>
<gene>
    <name evidence="5" type="ORF">LSAA_4965</name>
</gene>
<dbReference type="GO" id="GO:0043565">
    <property type="term" value="F:sequence-specific DNA binding"/>
    <property type="evidence" value="ECO:0007669"/>
    <property type="project" value="InterPro"/>
</dbReference>
<dbReference type="InterPro" id="IPR036390">
    <property type="entry name" value="WH_DNA-bd_sf"/>
</dbReference>
<dbReference type="SUPFAM" id="SSF46785">
    <property type="entry name" value="Winged helix' DNA-binding domain"/>
    <property type="match status" value="1"/>
</dbReference>
<dbReference type="AlphaFoldDB" id="A0A7R8H3E9"/>
<feature type="region of interest" description="Disordered" evidence="4">
    <location>
        <begin position="116"/>
        <end position="143"/>
    </location>
</feature>
<dbReference type="PROSITE" id="PS00346">
    <property type="entry name" value="ETS_DOMAIN_2"/>
    <property type="match status" value="1"/>
</dbReference>
<dbReference type="Proteomes" id="UP000675881">
    <property type="component" value="Chromosome 14"/>
</dbReference>
<comment type="similarity">
    <text evidence="1 3">Belongs to the ETS family.</text>
</comment>
<evidence type="ECO:0000256" key="2">
    <source>
        <dbReference type="ARBA" id="ARBA00023125"/>
    </source>
</evidence>
<accession>A0A7R8H3E9</accession>
<keyword evidence="6" id="KW-1185">Reference proteome</keyword>
<feature type="region of interest" description="Disordered" evidence="4">
    <location>
        <begin position="278"/>
        <end position="365"/>
    </location>
</feature>
<evidence type="ECO:0000313" key="6">
    <source>
        <dbReference type="Proteomes" id="UP000675881"/>
    </source>
</evidence>
<dbReference type="PANTHER" id="PTHR11849:SF304">
    <property type="entry name" value="DNA-BINDING PROTEIN D-ETS-3"/>
    <property type="match status" value="1"/>
</dbReference>
<dbReference type="Gene3D" id="1.10.10.10">
    <property type="entry name" value="Winged helix-like DNA-binding domain superfamily/Winged helix DNA-binding domain"/>
    <property type="match status" value="1"/>
</dbReference>
<dbReference type="PROSITE" id="PS50061">
    <property type="entry name" value="ETS_DOMAIN_3"/>
    <property type="match status" value="1"/>
</dbReference>
<dbReference type="InterPro" id="IPR000418">
    <property type="entry name" value="Ets_dom"/>
</dbReference>
<dbReference type="InterPro" id="IPR036388">
    <property type="entry name" value="WH-like_DNA-bd_sf"/>
</dbReference>
<protein>
    <recommendedName>
        <fullName evidence="7">ETS domain-containing protein</fullName>
    </recommendedName>
</protein>
<dbReference type="InterPro" id="IPR003118">
    <property type="entry name" value="Pointed_dom"/>
</dbReference>
<dbReference type="GO" id="GO:0030154">
    <property type="term" value="P:cell differentiation"/>
    <property type="evidence" value="ECO:0007669"/>
    <property type="project" value="TreeGrafter"/>
</dbReference>
<feature type="compositionally biased region" description="Polar residues" evidence="4">
    <location>
        <begin position="287"/>
        <end position="309"/>
    </location>
</feature>
<dbReference type="SMART" id="SM00413">
    <property type="entry name" value="ETS"/>
    <property type="match status" value="1"/>
</dbReference>
<evidence type="ECO:0000256" key="1">
    <source>
        <dbReference type="ARBA" id="ARBA00005562"/>
    </source>
</evidence>
<sequence length="442" mass="49736">MSPACCLLLPNTTNNYYNVDVKEGPLGSWGKRSSKHEKEDEDEALIERRTADEETKFVMVPTDVNRWTNYDVHKWLKWAQVKFELKEINYDHFPINGHQLSQLNRVDLENLTDSEDISSLPLAPPPPFNSTQTLQPSPVASTSSELVNEDDYRQYLNPNLSSGQIQLWQFLLELLSEPEIHGSYISWCGEKGEFRLSDPEEVAKKWGGRKAKGNMNYDKLSRALRYYYDKDILTKVPGKRYTYKFDFPALSRACQAQQSPTPSDTKLPILAEILAPLMGTGGGGDGSSKNDYSSHSYTPNPSAVKNPPNTDLKDEEESSPRYQLPDKISTHCDTISITTTTTTHDGNEPSFLHQEPTEPPLPSSLQETSWVQAPHMLPPPSYESYSCDQGSFFLPNNSVSEMGGGSLFFPSLDPYESFSGQLENIERSNSAPADIYFYANDQ</sequence>